<evidence type="ECO:0000313" key="2">
    <source>
        <dbReference type="EMBL" id="PZF77635.1"/>
    </source>
</evidence>
<dbReference type="Pfam" id="PF01408">
    <property type="entry name" value="GFO_IDH_MocA"/>
    <property type="match status" value="1"/>
</dbReference>
<keyword evidence="3" id="KW-1185">Reference proteome</keyword>
<dbReference type="PANTHER" id="PTHR43818">
    <property type="entry name" value="BCDNA.GH03377"/>
    <property type="match status" value="1"/>
</dbReference>
<dbReference type="EMBL" id="QKVK01000002">
    <property type="protein sequence ID" value="PZF77635.1"/>
    <property type="molecule type" value="Genomic_DNA"/>
</dbReference>
<dbReference type="AlphaFoldDB" id="A0A2W2AQG9"/>
<dbReference type="RefSeq" id="WP_111196382.1">
    <property type="nucleotide sequence ID" value="NZ_QKVK01000002.1"/>
</dbReference>
<gene>
    <name evidence="2" type="ORF">DK847_04120</name>
</gene>
<accession>A0A2W2AQG9</accession>
<evidence type="ECO:0000259" key="1">
    <source>
        <dbReference type="Pfam" id="PF01408"/>
    </source>
</evidence>
<dbReference type="PANTHER" id="PTHR43818:SF7">
    <property type="entry name" value="DEHYDROGENASE"/>
    <property type="match status" value="1"/>
</dbReference>
<sequence length="309" mass="34318">MAFKLAIIGLGKIAQDQHLPVVAKNRDFELAAVVSSRGGHGDVPSFKTAGELFRSGIKLDAVALCMPPEPRFAIARDALDAGLHVLMEKPPTPTVGELDAITAHAEARKRILFTTWHSQYNKAVDEAQRLLKDKRVTRLHVSWKEDVRHWHPGQDWIWEPGGFGVFDPGINAFSIVTKILPQPVFVKSAMLETPRNKATPIAAQITFKPSWDGAAELTADLDWRQTGEQSWNIDVETADGLQLALRRGGTELYIGGKLTVQAPPEEYEDIYVHFAELLREGRSHVDGAPLQLVSDCFMLGRRTDTEPFL</sequence>
<feature type="domain" description="Gfo/Idh/MocA-like oxidoreductase N-terminal" evidence="1">
    <location>
        <begin position="3"/>
        <end position="113"/>
    </location>
</feature>
<dbReference type="InterPro" id="IPR000683">
    <property type="entry name" value="Gfo/Idh/MocA-like_OxRdtase_N"/>
</dbReference>
<evidence type="ECO:0000313" key="3">
    <source>
        <dbReference type="Proteomes" id="UP000248795"/>
    </source>
</evidence>
<dbReference type="SUPFAM" id="SSF51735">
    <property type="entry name" value="NAD(P)-binding Rossmann-fold domains"/>
    <property type="match status" value="1"/>
</dbReference>
<organism evidence="2 3">
    <name type="scientific">Aestuariivirga litoralis</name>
    <dbReference type="NCBI Taxonomy" id="2650924"/>
    <lineage>
        <taxon>Bacteria</taxon>
        <taxon>Pseudomonadati</taxon>
        <taxon>Pseudomonadota</taxon>
        <taxon>Alphaproteobacteria</taxon>
        <taxon>Hyphomicrobiales</taxon>
        <taxon>Aestuariivirgaceae</taxon>
        <taxon>Aestuariivirga</taxon>
    </lineage>
</organism>
<dbReference type="Proteomes" id="UP000248795">
    <property type="component" value="Unassembled WGS sequence"/>
</dbReference>
<comment type="caution">
    <text evidence="2">The sequence shown here is derived from an EMBL/GenBank/DDBJ whole genome shotgun (WGS) entry which is preliminary data.</text>
</comment>
<dbReference type="InterPro" id="IPR050463">
    <property type="entry name" value="Gfo/Idh/MocA_oxidrdct_glycsds"/>
</dbReference>
<name>A0A2W2AQG9_9HYPH</name>
<dbReference type="GO" id="GO:0000166">
    <property type="term" value="F:nucleotide binding"/>
    <property type="evidence" value="ECO:0007669"/>
    <property type="project" value="InterPro"/>
</dbReference>
<dbReference type="InterPro" id="IPR036291">
    <property type="entry name" value="NAD(P)-bd_dom_sf"/>
</dbReference>
<proteinExistence type="predicted"/>
<protein>
    <submittedName>
        <fullName evidence="2">Gfo/Idh/MocA family oxidoreductase</fullName>
    </submittedName>
</protein>
<dbReference type="Gene3D" id="3.40.50.720">
    <property type="entry name" value="NAD(P)-binding Rossmann-like Domain"/>
    <property type="match status" value="1"/>
</dbReference>
<reference evidence="3" key="1">
    <citation type="submission" date="2018-06" db="EMBL/GenBank/DDBJ databases">
        <title>Aestuariibacter litoralis strain KCTC 52945T.</title>
        <authorList>
            <person name="Li X."/>
            <person name="Salam N."/>
            <person name="Li J.-L."/>
            <person name="Chen Y.-M."/>
            <person name="Yang Z.-W."/>
            <person name="Zhang L.-Y."/>
            <person name="Han M.-X."/>
            <person name="Xiao M."/>
            <person name="Li W.-J."/>
        </authorList>
    </citation>
    <scope>NUCLEOTIDE SEQUENCE [LARGE SCALE GENOMIC DNA]</scope>
    <source>
        <strain evidence="3">KCTC 52945</strain>
    </source>
</reference>
<dbReference type="Gene3D" id="3.30.360.10">
    <property type="entry name" value="Dihydrodipicolinate Reductase, domain 2"/>
    <property type="match status" value="1"/>
</dbReference>